<dbReference type="AlphaFoldDB" id="A0A7J8YIU7"/>
<protein>
    <submittedName>
        <fullName evidence="1">Uncharacterized protein</fullName>
    </submittedName>
</protein>
<accession>A0A7J8YIU7</accession>
<feature type="non-terminal residue" evidence="1">
    <location>
        <position position="1"/>
    </location>
</feature>
<sequence length="36" mass="4310">SFRSFDRHLGIHSWTTPGTCSLYFLVNFKFQSPLYR</sequence>
<dbReference type="Proteomes" id="UP000593577">
    <property type="component" value="Unassembled WGS sequence"/>
</dbReference>
<evidence type="ECO:0000313" key="1">
    <source>
        <dbReference type="EMBL" id="MBA0699506.1"/>
    </source>
</evidence>
<dbReference type="EMBL" id="JABFAA010000013">
    <property type="protein sequence ID" value="MBA0699506.1"/>
    <property type="molecule type" value="Genomic_DNA"/>
</dbReference>
<evidence type="ECO:0000313" key="2">
    <source>
        <dbReference type="Proteomes" id="UP000593577"/>
    </source>
</evidence>
<proteinExistence type="predicted"/>
<reference evidence="1 2" key="1">
    <citation type="journal article" date="2019" name="Genome Biol. Evol.">
        <title>Insights into the evolution of the New World diploid cottons (Gossypium, subgenus Houzingenia) based on genome sequencing.</title>
        <authorList>
            <person name="Grover C.E."/>
            <person name="Arick M.A. 2nd"/>
            <person name="Thrash A."/>
            <person name="Conover J.L."/>
            <person name="Sanders W.S."/>
            <person name="Peterson D.G."/>
            <person name="Frelichowski J.E."/>
            <person name="Scheffler J.A."/>
            <person name="Scheffler B.E."/>
            <person name="Wendel J.F."/>
        </authorList>
    </citation>
    <scope>NUCLEOTIDE SEQUENCE [LARGE SCALE GENOMIC DNA]</scope>
    <source>
        <strain evidence="1">185</strain>
        <tissue evidence="1">Leaf</tissue>
    </source>
</reference>
<name>A0A7J8YIU7_GOSAI</name>
<keyword evidence="2" id="KW-1185">Reference proteome</keyword>
<comment type="caution">
    <text evidence="1">The sequence shown here is derived from an EMBL/GenBank/DDBJ whole genome shotgun (WGS) entry which is preliminary data.</text>
</comment>
<gene>
    <name evidence="1" type="ORF">Goari_001136</name>
</gene>
<organism evidence="1 2">
    <name type="scientific">Gossypium aridum</name>
    <name type="common">American cotton</name>
    <name type="synonym">Erioxylum aridum</name>
    <dbReference type="NCBI Taxonomy" id="34290"/>
    <lineage>
        <taxon>Eukaryota</taxon>
        <taxon>Viridiplantae</taxon>
        <taxon>Streptophyta</taxon>
        <taxon>Embryophyta</taxon>
        <taxon>Tracheophyta</taxon>
        <taxon>Spermatophyta</taxon>
        <taxon>Magnoliopsida</taxon>
        <taxon>eudicotyledons</taxon>
        <taxon>Gunneridae</taxon>
        <taxon>Pentapetalae</taxon>
        <taxon>rosids</taxon>
        <taxon>malvids</taxon>
        <taxon>Malvales</taxon>
        <taxon>Malvaceae</taxon>
        <taxon>Malvoideae</taxon>
        <taxon>Gossypium</taxon>
    </lineage>
</organism>